<proteinExistence type="predicted"/>
<organism evidence="2 3">
    <name type="scientific">Tistrella arctica</name>
    <dbReference type="NCBI Taxonomy" id="3133430"/>
    <lineage>
        <taxon>Bacteria</taxon>
        <taxon>Pseudomonadati</taxon>
        <taxon>Pseudomonadota</taxon>
        <taxon>Alphaproteobacteria</taxon>
        <taxon>Geminicoccales</taxon>
        <taxon>Geminicoccaceae</taxon>
        <taxon>Tistrella</taxon>
    </lineage>
</organism>
<evidence type="ECO:0000256" key="1">
    <source>
        <dbReference type="SAM" id="MobiDB-lite"/>
    </source>
</evidence>
<evidence type="ECO:0000313" key="2">
    <source>
        <dbReference type="EMBL" id="MEN2989825.1"/>
    </source>
</evidence>
<dbReference type="EMBL" id="JBBKTW010000005">
    <property type="protein sequence ID" value="MEN2989825.1"/>
    <property type="molecule type" value="Genomic_DNA"/>
</dbReference>
<reference evidence="2 3" key="1">
    <citation type="submission" date="2024-03" db="EMBL/GenBank/DDBJ databases">
        <title>High-quality draft genome sequencing of Tistrella sp. BH-R2-4.</title>
        <authorList>
            <person name="Dong C."/>
        </authorList>
    </citation>
    <scope>NUCLEOTIDE SEQUENCE [LARGE SCALE GENOMIC DNA]</scope>
    <source>
        <strain evidence="2 3">BH-R2-4</strain>
    </source>
</reference>
<keyword evidence="3" id="KW-1185">Reference proteome</keyword>
<dbReference type="Proteomes" id="UP001413721">
    <property type="component" value="Unassembled WGS sequence"/>
</dbReference>
<sequence>MMQTTTTTPVSDMMANWLQSGGVQAAGSDRLAIRISGDEMLSASAGTNSSAVWGCGAPADEAVMPATSGDEGLSAGAATMPGQMFCSPAPR</sequence>
<dbReference type="RefSeq" id="WP_345932942.1">
    <property type="nucleotide sequence ID" value="NZ_JBBKTV010000004.1"/>
</dbReference>
<accession>A0ABU9YML3</accession>
<evidence type="ECO:0000313" key="3">
    <source>
        <dbReference type="Proteomes" id="UP001413721"/>
    </source>
</evidence>
<comment type="caution">
    <text evidence="2">The sequence shown here is derived from an EMBL/GenBank/DDBJ whole genome shotgun (WGS) entry which is preliminary data.</text>
</comment>
<protein>
    <submittedName>
        <fullName evidence="2">Uncharacterized protein</fullName>
    </submittedName>
</protein>
<name>A0ABU9YML3_9PROT</name>
<feature type="region of interest" description="Disordered" evidence="1">
    <location>
        <begin position="67"/>
        <end position="91"/>
    </location>
</feature>
<gene>
    <name evidence="2" type="ORF">WG926_16020</name>
</gene>